<name>A0A918RNL3_9GAMM</name>
<evidence type="ECO:0008006" key="4">
    <source>
        <dbReference type="Google" id="ProtNLM"/>
    </source>
</evidence>
<reference evidence="2" key="2">
    <citation type="submission" date="2020-09" db="EMBL/GenBank/DDBJ databases">
        <authorList>
            <person name="Sun Q."/>
            <person name="Kim S."/>
        </authorList>
    </citation>
    <scope>NUCLEOTIDE SEQUENCE</scope>
    <source>
        <strain evidence="2">KCTC 12711</strain>
    </source>
</reference>
<sequence length="67" mass="7668">MKIVLLVIFAFLFAACSHKGTYDAVQAGKQMECAHLPESDYDGCMREASRSYEDYDRERKAILDDED</sequence>
<keyword evidence="3" id="KW-1185">Reference proteome</keyword>
<feature type="signal peptide" evidence="1">
    <location>
        <begin position="1"/>
        <end position="19"/>
    </location>
</feature>
<proteinExistence type="predicted"/>
<keyword evidence="1" id="KW-0732">Signal</keyword>
<organism evidence="2 3">
    <name type="scientific">Arenicella chitinivorans</name>
    <dbReference type="NCBI Taxonomy" id="1329800"/>
    <lineage>
        <taxon>Bacteria</taxon>
        <taxon>Pseudomonadati</taxon>
        <taxon>Pseudomonadota</taxon>
        <taxon>Gammaproteobacteria</taxon>
        <taxon>Arenicellales</taxon>
        <taxon>Arenicellaceae</taxon>
        <taxon>Arenicella</taxon>
    </lineage>
</organism>
<evidence type="ECO:0000256" key="1">
    <source>
        <dbReference type="SAM" id="SignalP"/>
    </source>
</evidence>
<dbReference type="AlphaFoldDB" id="A0A918RNL3"/>
<dbReference type="Proteomes" id="UP000614811">
    <property type="component" value="Unassembled WGS sequence"/>
</dbReference>
<protein>
    <recommendedName>
        <fullName evidence="4">Lipoprotein</fullName>
    </recommendedName>
</protein>
<comment type="caution">
    <text evidence="2">The sequence shown here is derived from an EMBL/GenBank/DDBJ whole genome shotgun (WGS) entry which is preliminary data.</text>
</comment>
<feature type="chain" id="PRO_5037504293" description="Lipoprotein" evidence="1">
    <location>
        <begin position="20"/>
        <end position="67"/>
    </location>
</feature>
<accession>A0A918RNL3</accession>
<evidence type="ECO:0000313" key="3">
    <source>
        <dbReference type="Proteomes" id="UP000614811"/>
    </source>
</evidence>
<gene>
    <name evidence="2" type="ORF">GCM10008090_12310</name>
</gene>
<evidence type="ECO:0000313" key="2">
    <source>
        <dbReference type="EMBL" id="GHA04472.1"/>
    </source>
</evidence>
<dbReference type="PROSITE" id="PS51257">
    <property type="entry name" value="PROKAR_LIPOPROTEIN"/>
    <property type="match status" value="1"/>
</dbReference>
<reference evidence="2" key="1">
    <citation type="journal article" date="2014" name="Int. J. Syst. Evol. Microbiol.">
        <title>Complete genome sequence of Corynebacterium casei LMG S-19264T (=DSM 44701T), isolated from a smear-ripened cheese.</title>
        <authorList>
            <consortium name="US DOE Joint Genome Institute (JGI-PGF)"/>
            <person name="Walter F."/>
            <person name="Albersmeier A."/>
            <person name="Kalinowski J."/>
            <person name="Ruckert C."/>
        </authorList>
    </citation>
    <scope>NUCLEOTIDE SEQUENCE</scope>
    <source>
        <strain evidence="2">KCTC 12711</strain>
    </source>
</reference>
<dbReference type="RefSeq" id="WP_189399165.1">
    <property type="nucleotide sequence ID" value="NZ_BMXA01000002.1"/>
</dbReference>
<dbReference type="EMBL" id="BMXA01000002">
    <property type="protein sequence ID" value="GHA04472.1"/>
    <property type="molecule type" value="Genomic_DNA"/>
</dbReference>